<feature type="compositionally biased region" description="Low complexity" evidence="1">
    <location>
        <begin position="33"/>
        <end position="47"/>
    </location>
</feature>
<feature type="compositionally biased region" description="Low complexity" evidence="1">
    <location>
        <begin position="1"/>
        <end position="11"/>
    </location>
</feature>
<gene>
    <name evidence="2" type="ORF">ACAT0790_LOCUS4261</name>
</gene>
<feature type="region of interest" description="Disordered" evidence="1">
    <location>
        <begin position="1"/>
        <end position="52"/>
    </location>
</feature>
<name>A0A7S1L4Q2_ALECA</name>
<accession>A0A7S1L4Q2</accession>
<organism evidence="2">
    <name type="scientific">Alexandrium catenella</name>
    <name type="common">Red tide dinoflagellate</name>
    <name type="synonym">Gonyaulax catenella</name>
    <dbReference type="NCBI Taxonomy" id="2925"/>
    <lineage>
        <taxon>Eukaryota</taxon>
        <taxon>Sar</taxon>
        <taxon>Alveolata</taxon>
        <taxon>Dinophyceae</taxon>
        <taxon>Gonyaulacales</taxon>
        <taxon>Pyrocystaceae</taxon>
        <taxon>Alexandrium</taxon>
    </lineage>
</organism>
<reference evidence="2" key="1">
    <citation type="submission" date="2021-01" db="EMBL/GenBank/DDBJ databases">
        <authorList>
            <person name="Corre E."/>
            <person name="Pelletier E."/>
            <person name="Niang G."/>
            <person name="Scheremetjew M."/>
            <person name="Finn R."/>
            <person name="Kale V."/>
            <person name="Holt S."/>
            <person name="Cochrane G."/>
            <person name="Meng A."/>
            <person name="Brown T."/>
            <person name="Cohen L."/>
        </authorList>
    </citation>
    <scope>NUCLEOTIDE SEQUENCE</scope>
    <source>
        <strain evidence="2">OF101</strain>
    </source>
</reference>
<dbReference type="AlphaFoldDB" id="A0A7S1L4Q2"/>
<sequence>MKAVPAAAGSAEKAEAPVLLPRQAGDSAADVKATAPSSAEPPAAPAAEGEEALVEAARKLELSGSSGEDMKYASHRDLEPERRRLLAACFPQLAGERRVLAIVARGGDGASKEFVAVVNEGSSLELIPGTCQITFDDMTPSECIEYAFSEAPDEWAVAQISRDAMESYRSMKFDAWRNMLLHGTCEAQLRRMLQIGVVTRLYDDHVFPTPESQQAQYQVVDEKNGKVIKIPHPVSALRIWDPAQLRYESIDPQLEGAPREEEKGAWWDGMVRKLQAQMGADYINSFLTQPRNSSLKL</sequence>
<protein>
    <submittedName>
        <fullName evidence="2">Uncharacterized protein</fullName>
    </submittedName>
</protein>
<dbReference type="EMBL" id="HBGE01007001">
    <property type="protein sequence ID" value="CAD9094228.1"/>
    <property type="molecule type" value="Transcribed_RNA"/>
</dbReference>
<proteinExistence type="predicted"/>
<evidence type="ECO:0000256" key="1">
    <source>
        <dbReference type="SAM" id="MobiDB-lite"/>
    </source>
</evidence>
<evidence type="ECO:0000313" key="2">
    <source>
        <dbReference type="EMBL" id="CAD9094228.1"/>
    </source>
</evidence>